<comment type="caution">
    <text evidence="1">The sequence shown here is derived from an EMBL/GenBank/DDBJ whole genome shotgun (WGS) entry which is preliminary data.</text>
</comment>
<evidence type="ECO:0000313" key="2">
    <source>
        <dbReference type="Proteomes" id="UP001189429"/>
    </source>
</evidence>
<accession>A0ABN9R0A5</accession>
<dbReference type="Gene3D" id="1.20.5.190">
    <property type="match status" value="1"/>
</dbReference>
<keyword evidence="2" id="KW-1185">Reference proteome</keyword>
<feature type="non-terminal residue" evidence="1">
    <location>
        <position position="92"/>
    </location>
</feature>
<gene>
    <name evidence="1" type="ORF">PCOR1329_LOCUS16258</name>
</gene>
<sequence length="92" mass="10739">MQDTPVGQASYKAWHWNRRCGQFLRAVLRTQRVWHGAVQRKWMRSCHGAAVVLQRHTRGLLVRVALDKGGRELARKHQAELTELLRQKGQMQ</sequence>
<proteinExistence type="predicted"/>
<dbReference type="Proteomes" id="UP001189429">
    <property type="component" value="Unassembled WGS sequence"/>
</dbReference>
<name>A0ABN9R0A5_9DINO</name>
<protein>
    <submittedName>
        <fullName evidence="1">Uncharacterized protein</fullName>
    </submittedName>
</protein>
<organism evidence="1 2">
    <name type="scientific">Prorocentrum cordatum</name>
    <dbReference type="NCBI Taxonomy" id="2364126"/>
    <lineage>
        <taxon>Eukaryota</taxon>
        <taxon>Sar</taxon>
        <taxon>Alveolata</taxon>
        <taxon>Dinophyceae</taxon>
        <taxon>Prorocentrales</taxon>
        <taxon>Prorocentraceae</taxon>
        <taxon>Prorocentrum</taxon>
    </lineage>
</organism>
<dbReference type="EMBL" id="CAUYUJ010004972">
    <property type="protein sequence ID" value="CAK0811752.1"/>
    <property type="molecule type" value="Genomic_DNA"/>
</dbReference>
<reference evidence="1" key="1">
    <citation type="submission" date="2023-10" db="EMBL/GenBank/DDBJ databases">
        <authorList>
            <person name="Chen Y."/>
            <person name="Shah S."/>
            <person name="Dougan E. K."/>
            <person name="Thang M."/>
            <person name="Chan C."/>
        </authorList>
    </citation>
    <scope>NUCLEOTIDE SEQUENCE [LARGE SCALE GENOMIC DNA]</scope>
</reference>
<evidence type="ECO:0000313" key="1">
    <source>
        <dbReference type="EMBL" id="CAK0811752.1"/>
    </source>
</evidence>
<dbReference type="PROSITE" id="PS50096">
    <property type="entry name" value="IQ"/>
    <property type="match status" value="1"/>
</dbReference>